<name>A0ABR2NZZ2_9ROSI</name>
<dbReference type="Pfam" id="PF19160">
    <property type="entry name" value="SPARK"/>
    <property type="match status" value="1"/>
</dbReference>
<evidence type="ECO:0000313" key="3">
    <source>
        <dbReference type="EMBL" id="KAK8981646.1"/>
    </source>
</evidence>
<proteinExistence type="predicted"/>
<accession>A0ABR2NZZ2</accession>
<protein>
    <recommendedName>
        <fullName evidence="2">SPARK domain-containing protein</fullName>
    </recommendedName>
</protein>
<sequence>MNDYLRFPFPNSPVSFFRTKTMDSLSHISPFGVLLLSSFFFFHHSLATFLSEPVSGHAQPLIPGDYSSPDMVPALPAQIQAQVCRLDLSSELFGGVNDACGHDLDRSRCCPVLAAWLYAAHARYALEVSAPGPAPAQAEQPMMPDDSQKCVNSLQNALISSLSCPAAFNVSGFRNATPTAAVKNLERHCRNSSYAGSQRRIQQEREHEHGERPSEQDVQPRLPADGADLAPRAQQNSVHTHRFGRAPGHNVQRAPSRVELQPGSREHAVSRRLSPVRECPIVSTATGILHVPGSATHRLGLAVRVASASGDRVAPCFLPILLLSSGTVGEPREAYQTMLIGQLFLM</sequence>
<dbReference type="Proteomes" id="UP001396334">
    <property type="component" value="Unassembled WGS sequence"/>
</dbReference>
<dbReference type="PANTHER" id="PTHR34056">
    <property type="entry name" value="GPI-ANCHORED PROTEIN"/>
    <property type="match status" value="1"/>
</dbReference>
<dbReference type="PANTHER" id="PTHR34056:SF3">
    <property type="entry name" value="OS07G0557700 PROTEIN"/>
    <property type="match status" value="1"/>
</dbReference>
<evidence type="ECO:0000259" key="2">
    <source>
        <dbReference type="Pfam" id="PF19160"/>
    </source>
</evidence>
<keyword evidence="4" id="KW-1185">Reference proteome</keyword>
<gene>
    <name evidence="3" type="ORF">V6N11_028055</name>
</gene>
<comment type="caution">
    <text evidence="3">The sequence shown here is derived from an EMBL/GenBank/DDBJ whole genome shotgun (WGS) entry which is preliminary data.</text>
</comment>
<evidence type="ECO:0000313" key="4">
    <source>
        <dbReference type="Proteomes" id="UP001396334"/>
    </source>
</evidence>
<feature type="region of interest" description="Disordered" evidence="1">
    <location>
        <begin position="191"/>
        <end position="272"/>
    </location>
</feature>
<evidence type="ECO:0000256" key="1">
    <source>
        <dbReference type="SAM" id="MobiDB-lite"/>
    </source>
</evidence>
<feature type="domain" description="SPARK" evidence="2">
    <location>
        <begin position="82"/>
        <end position="192"/>
    </location>
</feature>
<dbReference type="InterPro" id="IPR043891">
    <property type="entry name" value="SPARK"/>
</dbReference>
<dbReference type="InterPro" id="IPR040376">
    <property type="entry name" value="At4g28100-like"/>
</dbReference>
<feature type="compositionally biased region" description="Polar residues" evidence="1">
    <location>
        <begin position="191"/>
        <end position="200"/>
    </location>
</feature>
<organism evidence="3 4">
    <name type="scientific">Hibiscus sabdariffa</name>
    <name type="common">roselle</name>
    <dbReference type="NCBI Taxonomy" id="183260"/>
    <lineage>
        <taxon>Eukaryota</taxon>
        <taxon>Viridiplantae</taxon>
        <taxon>Streptophyta</taxon>
        <taxon>Embryophyta</taxon>
        <taxon>Tracheophyta</taxon>
        <taxon>Spermatophyta</taxon>
        <taxon>Magnoliopsida</taxon>
        <taxon>eudicotyledons</taxon>
        <taxon>Gunneridae</taxon>
        <taxon>Pentapetalae</taxon>
        <taxon>rosids</taxon>
        <taxon>malvids</taxon>
        <taxon>Malvales</taxon>
        <taxon>Malvaceae</taxon>
        <taxon>Malvoideae</taxon>
        <taxon>Hibiscus</taxon>
    </lineage>
</organism>
<dbReference type="EMBL" id="JBBPBN010000089">
    <property type="protein sequence ID" value="KAK8981646.1"/>
    <property type="molecule type" value="Genomic_DNA"/>
</dbReference>
<feature type="compositionally biased region" description="Basic and acidic residues" evidence="1">
    <location>
        <begin position="201"/>
        <end position="215"/>
    </location>
</feature>
<reference evidence="3 4" key="1">
    <citation type="journal article" date="2024" name="G3 (Bethesda)">
        <title>Genome assembly of Hibiscus sabdariffa L. provides insights into metabolisms of medicinal natural products.</title>
        <authorList>
            <person name="Kim T."/>
        </authorList>
    </citation>
    <scope>NUCLEOTIDE SEQUENCE [LARGE SCALE GENOMIC DNA]</scope>
    <source>
        <strain evidence="3">TK-2024</strain>
        <tissue evidence="3">Old leaves</tissue>
    </source>
</reference>